<organism evidence="1">
    <name type="scientific">Triticum urartu</name>
    <name type="common">Red wild einkorn</name>
    <name type="synonym">Crithodium urartu</name>
    <dbReference type="NCBI Taxonomy" id="4572"/>
    <lineage>
        <taxon>Eukaryota</taxon>
        <taxon>Viridiplantae</taxon>
        <taxon>Streptophyta</taxon>
        <taxon>Embryophyta</taxon>
        <taxon>Tracheophyta</taxon>
        <taxon>Spermatophyta</taxon>
        <taxon>Magnoliopsida</taxon>
        <taxon>Liliopsida</taxon>
        <taxon>Poales</taxon>
        <taxon>Poaceae</taxon>
        <taxon>BOP clade</taxon>
        <taxon>Pooideae</taxon>
        <taxon>Triticodae</taxon>
        <taxon>Triticeae</taxon>
        <taxon>Triticinae</taxon>
        <taxon>Triticum</taxon>
    </lineage>
</organism>
<protein>
    <submittedName>
        <fullName evidence="1">Uncharacterized protein</fullName>
    </submittedName>
</protein>
<dbReference type="AlphaFoldDB" id="M7YMH3"/>
<reference evidence="1" key="1">
    <citation type="journal article" date="2013" name="Nature">
        <title>Draft genome of the wheat A-genome progenitor Triticum urartu.</title>
        <authorList>
            <person name="Ling H.Q."/>
            <person name="Zhao S."/>
            <person name="Liu D."/>
            <person name="Wang J."/>
            <person name="Sun H."/>
            <person name="Zhang C."/>
            <person name="Fan H."/>
            <person name="Li D."/>
            <person name="Dong L."/>
            <person name="Tao Y."/>
            <person name="Gao C."/>
            <person name="Wu H."/>
            <person name="Li Y."/>
            <person name="Cui Y."/>
            <person name="Guo X."/>
            <person name="Zheng S."/>
            <person name="Wang B."/>
            <person name="Yu K."/>
            <person name="Liang Q."/>
            <person name="Yang W."/>
            <person name="Lou X."/>
            <person name="Chen J."/>
            <person name="Feng M."/>
            <person name="Jian J."/>
            <person name="Zhang X."/>
            <person name="Luo G."/>
            <person name="Jiang Y."/>
            <person name="Liu J."/>
            <person name="Wang Z."/>
            <person name="Sha Y."/>
            <person name="Zhang B."/>
            <person name="Wu H."/>
            <person name="Tang D."/>
            <person name="Shen Q."/>
            <person name="Xue P."/>
            <person name="Zou S."/>
            <person name="Wang X."/>
            <person name="Liu X."/>
            <person name="Wang F."/>
            <person name="Yang Y."/>
            <person name="An X."/>
            <person name="Dong Z."/>
            <person name="Zhang K."/>
            <person name="Zhang X."/>
            <person name="Luo M.C."/>
            <person name="Dvorak J."/>
            <person name="Tong Y."/>
            <person name="Wang J."/>
            <person name="Yang H."/>
            <person name="Li Z."/>
            <person name="Wang D."/>
            <person name="Zhang A."/>
            <person name="Wang J."/>
        </authorList>
    </citation>
    <scope>NUCLEOTIDE SEQUENCE</scope>
</reference>
<sequence length="110" mass="11779">MCGVIGLVGRVGCAQYVRDALLRSGKSDVRGTCGAPKDSRRVSPTAKEHGVCRWSCDRAWCDQRPCATSGRIRRMGHDENESSNVNLDDNERATALKTKSGAASGVQGNV</sequence>
<accession>M7YMH3</accession>
<proteinExistence type="predicted"/>
<name>M7YMH3_TRIUA</name>
<gene>
    <name evidence="1" type="ORF">TRIUR3_12863</name>
</gene>
<dbReference type="EMBL" id="KD251912">
    <property type="protein sequence ID" value="EMS48111.1"/>
    <property type="molecule type" value="Genomic_DNA"/>
</dbReference>
<evidence type="ECO:0000313" key="1">
    <source>
        <dbReference type="EMBL" id="EMS48111.1"/>
    </source>
</evidence>